<organism evidence="1 2">
    <name type="scientific">Alloscardovia theropitheci</name>
    <dbReference type="NCBI Taxonomy" id="2496842"/>
    <lineage>
        <taxon>Bacteria</taxon>
        <taxon>Bacillati</taxon>
        <taxon>Actinomycetota</taxon>
        <taxon>Actinomycetes</taxon>
        <taxon>Bifidobacteriales</taxon>
        <taxon>Bifidobacteriaceae</taxon>
        <taxon>Alloscardovia</taxon>
    </lineage>
</organism>
<dbReference type="Gene3D" id="3.40.50.1240">
    <property type="entry name" value="Phosphoglycerate mutase-like"/>
    <property type="match status" value="1"/>
</dbReference>
<proteinExistence type="predicted"/>
<reference evidence="1 2" key="1">
    <citation type="submission" date="2018-12" db="EMBL/GenBank/DDBJ databases">
        <title>Alloscrdovia theropitheci sp. nov: a novel taxon from the feces of the bleeding-herat monkey (Theropithecus geleda).</title>
        <authorList>
            <person name="Modesto M."/>
        </authorList>
    </citation>
    <scope>NUCLEOTIDE SEQUENCE [LARGE SCALE GENOMIC DNA]</scope>
    <source>
        <strain evidence="1 2">GLDI4/2</strain>
    </source>
</reference>
<dbReference type="PANTHER" id="PTHR48100">
    <property type="entry name" value="BROAD-SPECIFICITY PHOSPHATASE YOR283W-RELATED"/>
    <property type="match status" value="1"/>
</dbReference>
<comment type="caution">
    <text evidence="1">The sequence shown here is derived from an EMBL/GenBank/DDBJ whole genome shotgun (WGS) entry which is preliminary data.</text>
</comment>
<dbReference type="GO" id="GO:0005737">
    <property type="term" value="C:cytoplasm"/>
    <property type="evidence" value="ECO:0007669"/>
    <property type="project" value="TreeGrafter"/>
</dbReference>
<protein>
    <submittedName>
        <fullName evidence="1">Histidine phosphatase family protein</fullName>
    </submittedName>
</protein>
<dbReference type="OrthoDB" id="3215466at2"/>
<dbReference type="CDD" id="cd07067">
    <property type="entry name" value="HP_PGM_like"/>
    <property type="match status" value="1"/>
</dbReference>
<name>A0A4V2MTZ2_9BIFI</name>
<dbReference type="Proteomes" id="UP000291289">
    <property type="component" value="Unassembled WGS sequence"/>
</dbReference>
<gene>
    <name evidence="1" type="ORF">EJ419_03605</name>
</gene>
<evidence type="ECO:0000313" key="2">
    <source>
        <dbReference type="Proteomes" id="UP000291289"/>
    </source>
</evidence>
<dbReference type="Pfam" id="PF00300">
    <property type="entry name" value="His_Phos_1"/>
    <property type="match status" value="1"/>
</dbReference>
<accession>A0A4V2MTZ2</accession>
<dbReference type="InterPro" id="IPR013078">
    <property type="entry name" value="His_Pase_superF_clade-1"/>
</dbReference>
<dbReference type="InterPro" id="IPR029033">
    <property type="entry name" value="His_PPase_superfam"/>
</dbReference>
<dbReference type="AlphaFoldDB" id="A0A4V2MTZ2"/>
<sequence length="260" mass="29662">MSKSPEPRNSTTNSEETQWLVEQPAQNTQNTQKAQNSQYTTVHLVRHGEVFNPDHVLYERLPGFHLSERGFRMAHETGRYMARNKSMKNPAAVFSSPLDRTIDTATAIIEEITRKSNSDTSTEHDSTNLAIKTDERIIEARNEFRGKRIGHGEGALWKNGNWRLVLNLWRPSWGESYKEIAARVQDFVFEKVDEFAGKSIIVVSHESPIWSFRHMLETGHPEHNMLLRKTALASVTSFTFEVGTHKLVSIEYADPAANVE</sequence>
<keyword evidence="2" id="KW-1185">Reference proteome</keyword>
<dbReference type="GO" id="GO:0016791">
    <property type="term" value="F:phosphatase activity"/>
    <property type="evidence" value="ECO:0007669"/>
    <property type="project" value="TreeGrafter"/>
</dbReference>
<dbReference type="InterPro" id="IPR050275">
    <property type="entry name" value="PGM_Phosphatase"/>
</dbReference>
<evidence type="ECO:0000313" key="1">
    <source>
        <dbReference type="EMBL" id="TCD54389.1"/>
    </source>
</evidence>
<dbReference type="SUPFAM" id="SSF53254">
    <property type="entry name" value="Phosphoglycerate mutase-like"/>
    <property type="match status" value="1"/>
</dbReference>
<dbReference type="EMBL" id="RXLP01000019">
    <property type="protein sequence ID" value="TCD54389.1"/>
    <property type="molecule type" value="Genomic_DNA"/>
</dbReference>
<dbReference type="SMART" id="SM00855">
    <property type="entry name" value="PGAM"/>
    <property type="match status" value="1"/>
</dbReference>
<dbReference type="PANTHER" id="PTHR48100:SF51">
    <property type="entry name" value="PHOSPHOGLYCERATE MUTASE"/>
    <property type="match status" value="1"/>
</dbReference>